<comment type="subunit">
    <text evidence="3">Acetyl-CoA carboxylase is a heterohexamer of biotin carboxyl carrier protein, biotin carboxylase and the two subunits of carboxyl transferase in a 2:2 complex.</text>
</comment>
<dbReference type="SUPFAM" id="SSF52440">
    <property type="entry name" value="PreATP-grasp domain"/>
    <property type="match status" value="1"/>
</dbReference>
<dbReference type="PANTHER" id="PTHR48095:SF2">
    <property type="entry name" value="BIOTIN CARBOXYLASE, CHLOROPLASTIC"/>
    <property type="match status" value="1"/>
</dbReference>
<dbReference type="EC" id="6.3.4.14" evidence="4"/>
<name>A0A2U1U0L2_9GAMM</name>
<dbReference type="SUPFAM" id="SSF51246">
    <property type="entry name" value="Rudiment single hybrid motif"/>
    <property type="match status" value="1"/>
</dbReference>
<dbReference type="GO" id="GO:0004075">
    <property type="term" value="F:biotin carboxylase activity"/>
    <property type="evidence" value="ECO:0007669"/>
    <property type="project" value="UniProtKB-EC"/>
</dbReference>
<accession>A0A2U1U0L2</accession>
<dbReference type="InterPro" id="IPR016185">
    <property type="entry name" value="PreATP-grasp_dom_sf"/>
</dbReference>
<evidence type="ECO:0000256" key="3">
    <source>
        <dbReference type="ARBA" id="ARBA00011750"/>
    </source>
</evidence>
<dbReference type="Pfam" id="PF02786">
    <property type="entry name" value="CPSase_L_D2"/>
    <property type="match status" value="1"/>
</dbReference>
<feature type="domain" description="Biotin carboxylation" evidence="14">
    <location>
        <begin position="4"/>
        <end position="448"/>
    </location>
</feature>
<protein>
    <recommendedName>
        <fullName evidence="5">Biotin carboxylase</fullName>
        <ecNumber evidence="4">6.3.4.14</ecNumber>
    </recommendedName>
    <alternativeName>
        <fullName evidence="10">Acetyl-coenzyme A carboxylase biotin carboxylase subunit A</fullName>
    </alternativeName>
</protein>
<dbReference type="PANTHER" id="PTHR48095">
    <property type="entry name" value="PYRUVATE CARBOXYLASE SUBUNIT A"/>
    <property type="match status" value="1"/>
</dbReference>
<keyword evidence="7 12" id="KW-0547">Nucleotide-binding</keyword>
<evidence type="ECO:0000259" key="13">
    <source>
        <dbReference type="PROSITE" id="PS50975"/>
    </source>
</evidence>
<dbReference type="NCBIfam" id="NF006367">
    <property type="entry name" value="PRK08591.1"/>
    <property type="match status" value="1"/>
</dbReference>
<dbReference type="GO" id="GO:0005524">
    <property type="term" value="F:ATP binding"/>
    <property type="evidence" value="ECO:0007669"/>
    <property type="project" value="UniProtKB-UniRule"/>
</dbReference>
<keyword evidence="6" id="KW-0436">Ligase</keyword>
<sequence>MKIPIKKLLIANRGEIALRIIHAAKSLGIPTVAACSEADTDSLPARIADEVCILGPARADQSYLNQEALLQGAHHCGANAIHPGYGFLSENADFAQAVEQAGLLFIGPAPQTIRMMGDKAIARLTAQTAGVPVVPGSEALANLEQALRSAEEIGYPLLIKAAAGGGGRGIRVVADEAELVRDFPLARHESTAAFGCGDVYLERFIQHARHIEVQILGDGERVVHLYERECSLQRRRQKIFEEAPSSALSPEQREAICHSALKLAQQLRYRGAGTLEYLFDEDSGKFYFIEMNTRIQVEHPVTEMVTGVDLVQWMLRIAQGEKLSLRQEAIALSGNACEMRINAEDPDRNFFPCPGVIDKLVWPQGEGIRIDSHLFSGYRIPPYYDSLLAKLVVHGRDRQQMLARAEQALRQLRLTGIHTTQSLHQWLIADPRLRAGQFDTTSLEGWLQQRASTKTPLFREA</sequence>
<dbReference type="PROSITE" id="PS50979">
    <property type="entry name" value="BC"/>
    <property type="match status" value="1"/>
</dbReference>
<evidence type="ECO:0000256" key="5">
    <source>
        <dbReference type="ARBA" id="ARBA00017242"/>
    </source>
</evidence>
<comment type="caution">
    <text evidence="15">The sequence shown here is derived from an EMBL/GenBank/DDBJ whole genome shotgun (WGS) entry which is preliminary data.</text>
</comment>
<proteinExistence type="predicted"/>
<dbReference type="FunFam" id="3.40.50.20:FF:000010">
    <property type="entry name" value="Propionyl-CoA carboxylase subunit alpha"/>
    <property type="match status" value="1"/>
</dbReference>
<comment type="catalytic activity">
    <reaction evidence="11">
        <text>N(6)-biotinyl-L-lysyl-[protein] + hydrogencarbonate + ATP = N(6)-carboxybiotinyl-L-lysyl-[protein] + ADP + phosphate + H(+)</text>
        <dbReference type="Rhea" id="RHEA:13501"/>
        <dbReference type="Rhea" id="RHEA-COMP:10505"/>
        <dbReference type="Rhea" id="RHEA-COMP:10506"/>
        <dbReference type="ChEBI" id="CHEBI:15378"/>
        <dbReference type="ChEBI" id="CHEBI:17544"/>
        <dbReference type="ChEBI" id="CHEBI:30616"/>
        <dbReference type="ChEBI" id="CHEBI:43474"/>
        <dbReference type="ChEBI" id="CHEBI:83144"/>
        <dbReference type="ChEBI" id="CHEBI:83145"/>
        <dbReference type="ChEBI" id="CHEBI:456216"/>
        <dbReference type="EC" id="6.3.4.14"/>
    </reaction>
</comment>
<dbReference type="InterPro" id="IPR011054">
    <property type="entry name" value="Rudment_hybrid_motif"/>
</dbReference>
<dbReference type="InterPro" id="IPR011761">
    <property type="entry name" value="ATP-grasp"/>
</dbReference>
<reference evidence="15 16" key="1">
    <citation type="submission" date="2018-04" db="EMBL/GenBank/DDBJ databases">
        <title>Brenneria corticis sp.nov.</title>
        <authorList>
            <person name="Li Y."/>
        </authorList>
    </citation>
    <scope>NUCLEOTIDE SEQUENCE [LARGE SCALE GENOMIC DNA]</scope>
    <source>
        <strain evidence="15 16">LMG 27715</strain>
    </source>
</reference>
<dbReference type="OrthoDB" id="9803706at2"/>
<dbReference type="SUPFAM" id="SSF56059">
    <property type="entry name" value="Glutathione synthetase ATP-binding domain-like"/>
    <property type="match status" value="1"/>
</dbReference>
<dbReference type="AlphaFoldDB" id="A0A2U1U0L2"/>
<dbReference type="PROSITE" id="PS00866">
    <property type="entry name" value="CPSASE_1"/>
    <property type="match status" value="1"/>
</dbReference>
<dbReference type="RefSeq" id="WP_109053060.1">
    <property type="nucleotide sequence ID" value="NZ_QDKJ01000002.1"/>
</dbReference>
<dbReference type="NCBIfam" id="NF009471">
    <property type="entry name" value="PRK12833.1"/>
    <property type="match status" value="1"/>
</dbReference>
<evidence type="ECO:0000256" key="2">
    <source>
        <dbReference type="ARBA" id="ARBA00004956"/>
    </source>
</evidence>
<gene>
    <name evidence="15" type="ORF">B4923_03265</name>
</gene>
<evidence type="ECO:0000256" key="7">
    <source>
        <dbReference type="ARBA" id="ARBA00022741"/>
    </source>
</evidence>
<dbReference type="PROSITE" id="PS50975">
    <property type="entry name" value="ATP_GRASP"/>
    <property type="match status" value="1"/>
</dbReference>
<evidence type="ECO:0000256" key="8">
    <source>
        <dbReference type="ARBA" id="ARBA00022840"/>
    </source>
</evidence>
<evidence type="ECO:0000256" key="4">
    <source>
        <dbReference type="ARBA" id="ARBA00013263"/>
    </source>
</evidence>
<dbReference type="Pfam" id="PF02785">
    <property type="entry name" value="Biotin_carb_C"/>
    <property type="match status" value="1"/>
</dbReference>
<keyword evidence="16" id="KW-1185">Reference proteome</keyword>
<organism evidence="15 16">
    <name type="scientific">Brenneria roseae subsp. americana</name>
    <dbReference type="NCBI Taxonomy" id="1508507"/>
    <lineage>
        <taxon>Bacteria</taxon>
        <taxon>Pseudomonadati</taxon>
        <taxon>Pseudomonadota</taxon>
        <taxon>Gammaproteobacteria</taxon>
        <taxon>Enterobacterales</taxon>
        <taxon>Pectobacteriaceae</taxon>
        <taxon>Brenneria</taxon>
    </lineage>
</organism>
<dbReference type="InterPro" id="IPR005479">
    <property type="entry name" value="CPAse_ATP-bd"/>
</dbReference>
<evidence type="ECO:0000256" key="9">
    <source>
        <dbReference type="ARBA" id="ARBA00023267"/>
    </source>
</evidence>
<evidence type="ECO:0000256" key="12">
    <source>
        <dbReference type="PROSITE-ProRule" id="PRU00409"/>
    </source>
</evidence>
<keyword evidence="9" id="KW-0092">Biotin</keyword>
<evidence type="ECO:0000256" key="6">
    <source>
        <dbReference type="ARBA" id="ARBA00022598"/>
    </source>
</evidence>
<feature type="domain" description="ATP-grasp" evidence="13">
    <location>
        <begin position="123"/>
        <end position="319"/>
    </location>
</feature>
<evidence type="ECO:0000313" key="15">
    <source>
        <dbReference type="EMBL" id="PWC15206.1"/>
    </source>
</evidence>
<keyword evidence="8 12" id="KW-0067">ATP-binding</keyword>
<evidence type="ECO:0000259" key="14">
    <source>
        <dbReference type="PROSITE" id="PS50979"/>
    </source>
</evidence>
<dbReference type="Gene3D" id="3.30.470.20">
    <property type="entry name" value="ATP-grasp fold, B domain"/>
    <property type="match status" value="1"/>
</dbReference>
<dbReference type="InterPro" id="IPR005482">
    <property type="entry name" value="Biotin_COase_C"/>
</dbReference>
<dbReference type="InterPro" id="IPR051602">
    <property type="entry name" value="ACC_Biotin_Carboxylase"/>
</dbReference>
<dbReference type="PROSITE" id="PS00867">
    <property type="entry name" value="CPSASE_2"/>
    <property type="match status" value="1"/>
</dbReference>
<comment type="function">
    <text evidence="1">This protein is a component of the acetyl coenzyme A carboxylase complex; first, biotin carboxylase catalyzes the carboxylation of the carrier protein and then the transcarboxylase transfers the carboxyl group to form malonyl-CoA.</text>
</comment>
<evidence type="ECO:0000256" key="1">
    <source>
        <dbReference type="ARBA" id="ARBA00003761"/>
    </source>
</evidence>
<evidence type="ECO:0000256" key="10">
    <source>
        <dbReference type="ARBA" id="ARBA00033786"/>
    </source>
</evidence>
<dbReference type="SMART" id="SM00878">
    <property type="entry name" value="Biotin_carb_C"/>
    <property type="match status" value="1"/>
</dbReference>
<evidence type="ECO:0000256" key="11">
    <source>
        <dbReference type="ARBA" id="ARBA00048600"/>
    </source>
</evidence>
<dbReference type="EMBL" id="QDKJ01000002">
    <property type="protein sequence ID" value="PWC15206.1"/>
    <property type="molecule type" value="Genomic_DNA"/>
</dbReference>
<dbReference type="Pfam" id="PF00289">
    <property type="entry name" value="Biotin_carb_N"/>
    <property type="match status" value="1"/>
</dbReference>
<comment type="pathway">
    <text evidence="2">Lipid metabolism; malonyl-CoA biosynthesis; malonyl-CoA from acetyl-CoA: step 1/1.</text>
</comment>
<dbReference type="InterPro" id="IPR011764">
    <property type="entry name" value="Biotin_carboxylation_dom"/>
</dbReference>
<evidence type="ECO:0000313" key="16">
    <source>
        <dbReference type="Proteomes" id="UP000245138"/>
    </source>
</evidence>
<dbReference type="Proteomes" id="UP000245138">
    <property type="component" value="Unassembled WGS sequence"/>
</dbReference>
<dbReference type="InterPro" id="IPR005481">
    <property type="entry name" value="BC-like_N"/>
</dbReference>
<dbReference type="GO" id="GO:0046872">
    <property type="term" value="F:metal ion binding"/>
    <property type="evidence" value="ECO:0007669"/>
    <property type="project" value="InterPro"/>
</dbReference>